<dbReference type="GeneID" id="91091555"/>
<feature type="transmembrane region" description="Helical" evidence="7">
    <location>
        <begin position="355"/>
        <end position="377"/>
    </location>
</feature>
<dbReference type="AlphaFoldDB" id="A0AAX4JKT8"/>
<keyword evidence="6" id="KW-0862">Zinc</keyword>
<keyword evidence="5 7" id="KW-0472">Membrane</keyword>
<reference evidence="8 9" key="1">
    <citation type="submission" date="2024-01" db="EMBL/GenBank/DDBJ databases">
        <title>Comparative genomics of Cryptococcus and Kwoniella reveals pathogenesis evolution and contrasting modes of karyotype evolution via chromosome fusion or intercentromeric recombination.</title>
        <authorList>
            <person name="Coelho M.A."/>
            <person name="David-Palma M."/>
            <person name="Shea T."/>
            <person name="Bowers K."/>
            <person name="McGinley-Smith S."/>
            <person name="Mohammad A.W."/>
            <person name="Gnirke A."/>
            <person name="Yurkov A.M."/>
            <person name="Nowrousian M."/>
            <person name="Sun S."/>
            <person name="Cuomo C.A."/>
            <person name="Heitman J."/>
        </authorList>
    </citation>
    <scope>NUCLEOTIDE SEQUENCE [LARGE SCALE GENOMIC DNA]</scope>
    <source>
        <strain evidence="8 9">CBS 6074</strain>
    </source>
</reference>
<evidence type="ECO:0008006" key="10">
    <source>
        <dbReference type="Google" id="ProtNLM"/>
    </source>
</evidence>
<gene>
    <name evidence="8" type="ORF">L201_000883</name>
</gene>
<keyword evidence="9" id="KW-1185">Reference proteome</keyword>
<dbReference type="Proteomes" id="UP001355207">
    <property type="component" value="Chromosome 1"/>
</dbReference>
<dbReference type="GO" id="GO:0038023">
    <property type="term" value="F:signaling receptor activity"/>
    <property type="evidence" value="ECO:0007669"/>
    <property type="project" value="TreeGrafter"/>
</dbReference>
<dbReference type="RefSeq" id="XP_066072775.1">
    <property type="nucleotide sequence ID" value="XM_066216678.1"/>
</dbReference>
<organism evidence="8 9">
    <name type="scientific">Kwoniella dendrophila CBS 6074</name>
    <dbReference type="NCBI Taxonomy" id="1295534"/>
    <lineage>
        <taxon>Eukaryota</taxon>
        <taxon>Fungi</taxon>
        <taxon>Dikarya</taxon>
        <taxon>Basidiomycota</taxon>
        <taxon>Agaricomycotina</taxon>
        <taxon>Tremellomycetes</taxon>
        <taxon>Tremellales</taxon>
        <taxon>Cryptococcaceae</taxon>
        <taxon>Kwoniella</taxon>
    </lineage>
</organism>
<name>A0AAX4JKT8_9TREE</name>
<comment type="similarity">
    <text evidence="2">Belongs to the ADIPOR family.</text>
</comment>
<evidence type="ECO:0000256" key="7">
    <source>
        <dbReference type="SAM" id="Phobius"/>
    </source>
</evidence>
<keyword evidence="6" id="KW-0479">Metal-binding</keyword>
<accession>A0AAX4JKT8</accession>
<comment type="subcellular location">
    <subcellularLocation>
        <location evidence="1">Membrane</location>
        <topology evidence="1">Multi-pass membrane protein</topology>
    </subcellularLocation>
</comment>
<feature type="transmembrane region" description="Helical" evidence="7">
    <location>
        <begin position="284"/>
        <end position="303"/>
    </location>
</feature>
<dbReference type="InterPro" id="IPR004254">
    <property type="entry name" value="AdipoR/HlyIII-related"/>
</dbReference>
<feature type="binding site" evidence="6">
    <location>
        <position position="353"/>
    </location>
    <ligand>
        <name>Zn(2+)</name>
        <dbReference type="ChEBI" id="CHEBI:29105"/>
    </ligand>
</feature>
<dbReference type="EMBL" id="CP144098">
    <property type="protein sequence ID" value="WWC86012.1"/>
    <property type="molecule type" value="Genomic_DNA"/>
</dbReference>
<dbReference type="GO" id="GO:0006882">
    <property type="term" value="P:intracellular zinc ion homeostasis"/>
    <property type="evidence" value="ECO:0007669"/>
    <property type="project" value="TreeGrafter"/>
</dbReference>
<evidence type="ECO:0000256" key="5">
    <source>
        <dbReference type="ARBA" id="ARBA00023136"/>
    </source>
</evidence>
<dbReference type="GO" id="GO:0016020">
    <property type="term" value="C:membrane"/>
    <property type="evidence" value="ECO:0007669"/>
    <property type="project" value="UniProtKB-SubCell"/>
</dbReference>
<proteinExistence type="inferred from homology"/>
<feature type="binding site" evidence="6">
    <location>
        <position position="209"/>
    </location>
    <ligand>
        <name>Zn(2+)</name>
        <dbReference type="ChEBI" id="CHEBI:29105"/>
    </ligand>
</feature>
<keyword evidence="3 7" id="KW-0812">Transmembrane</keyword>
<dbReference type="GO" id="GO:0046872">
    <property type="term" value="F:metal ion binding"/>
    <property type="evidence" value="ECO:0007669"/>
    <property type="project" value="UniProtKB-KW"/>
</dbReference>
<evidence type="ECO:0000256" key="3">
    <source>
        <dbReference type="ARBA" id="ARBA00022692"/>
    </source>
</evidence>
<evidence type="ECO:0000313" key="8">
    <source>
        <dbReference type="EMBL" id="WWC86012.1"/>
    </source>
</evidence>
<evidence type="ECO:0000256" key="6">
    <source>
        <dbReference type="PIRSR" id="PIRSR604254-1"/>
    </source>
</evidence>
<dbReference type="PANTHER" id="PTHR20855:SF52">
    <property type="entry name" value="ADIPONECTIN RECEPTOR PROTEIN"/>
    <property type="match status" value="1"/>
</dbReference>
<keyword evidence="4 7" id="KW-1133">Transmembrane helix</keyword>
<feature type="binding site" evidence="6">
    <location>
        <position position="357"/>
    </location>
    <ligand>
        <name>Zn(2+)</name>
        <dbReference type="ChEBI" id="CHEBI:29105"/>
    </ligand>
</feature>
<evidence type="ECO:0000256" key="2">
    <source>
        <dbReference type="ARBA" id="ARBA00007018"/>
    </source>
</evidence>
<evidence type="ECO:0000256" key="4">
    <source>
        <dbReference type="ARBA" id="ARBA00022989"/>
    </source>
</evidence>
<protein>
    <recommendedName>
        <fullName evidence="10">Integral membrane protein</fullName>
    </recommendedName>
</protein>
<feature type="transmembrane region" description="Helical" evidence="7">
    <location>
        <begin position="253"/>
        <end position="272"/>
    </location>
</feature>
<evidence type="ECO:0000256" key="1">
    <source>
        <dbReference type="ARBA" id="ARBA00004141"/>
    </source>
</evidence>
<sequence length="385" mass="44516">MLYKESIKINTSYLLSHNTLKYQVSKGITDVDSPLFESPLYSSASSDDSTPIEFPWNHHIALQRSDNYFGYPFRNHSNDDHEREKALRTTSPTITHQEALVSVGWQMDNPYILTGYRRALGSVSLCVYSIFGYLHNETFNILTHLIGALIFSKFLVEYLPSRIIYPINYWIVLESPQNTPQNKEYIDLTFLKTYLVCCIICLSMSASFHTLNCHSSKVSHRAHRCDYCGIVVLAVGSILPVIQYGFYDQEIWQLFYSGFIVLTGSISGFIVLSRKYRRRRLLRISTFLILGFSTLIPIFHLLITQGYDVVKQNLLINWMFKAGFCYLLGTSIYATRYPERLYPGKFDIFFSSHQIFHFLVVCGALCQYVAIRGMIFFHNKRSDNL</sequence>
<dbReference type="PANTHER" id="PTHR20855">
    <property type="entry name" value="ADIPOR/PROGESTIN RECEPTOR-RELATED"/>
    <property type="match status" value="1"/>
</dbReference>
<evidence type="ECO:0000313" key="9">
    <source>
        <dbReference type="Proteomes" id="UP001355207"/>
    </source>
</evidence>
<dbReference type="Pfam" id="PF03006">
    <property type="entry name" value="HlyIII"/>
    <property type="match status" value="1"/>
</dbReference>
<feature type="transmembrane region" description="Helical" evidence="7">
    <location>
        <begin position="315"/>
        <end position="334"/>
    </location>
</feature>
<feature type="transmembrane region" description="Helical" evidence="7">
    <location>
        <begin position="227"/>
        <end position="247"/>
    </location>
</feature>